<dbReference type="InterPro" id="IPR013780">
    <property type="entry name" value="Glyco_hydro_b"/>
</dbReference>
<keyword evidence="8" id="KW-0430">Lectin</keyword>
<dbReference type="PANTHER" id="PTHR11452">
    <property type="entry name" value="ALPHA-GALACTOSIDASE/ALPHA-N-ACETYLGALACTOSAMINIDASE"/>
    <property type="match status" value="1"/>
</dbReference>
<dbReference type="GO" id="GO:0005576">
    <property type="term" value="C:extracellular region"/>
    <property type="evidence" value="ECO:0007669"/>
    <property type="project" value="UniProtKB-SubCell"/>
</dbReference>
<dbReference type="PRINTS" id="PR00740">
    <property type="entry name" value="GLHYDRLASE27"/>
</dbReference>
<dbReference type="Pfam" id="PF00652">
    <property type="entry name" value="Ricin_B_lectin"/>
    <property type="match status" value="1"/>
</dbReference>
<accession>A0A9P6RPM3</accession>
<evidence type="ECO:0000256" key="9">
    <source>
        <dbReference type="ARBA" id="ARBA00022801"/>
    </source>
</evidence>
<name>A0A9P6RPM3_9FUNG</name>
<dbReference type="InterPro" id="IPR013785">
    <property type="entry name" value="Aldolase_TIM"/>
</dbReference>
<evidence type="ECO:0000256" key="14">
    <source>
        <dbReference type="SAM" id="SignalP"/>
    </source>
</evidence>
<dbReference type="GO" id="GO:0005975">
    <property type="term" value="P:carbohydrate metabolic process"/>
    <property type="evidence" value="ECO:0007669"/>
    <property type="project" value="InterPro"/>
</dbReference>
<evidence type="ECO:0000259" key="15">
    <source>
        <dbReference type="SMART" id="SM00458"/>
    </source>
</evidence>
<evidence type="ECO:0000256" key="5">
    <source>
        <dbReference type="ARBA" id="ARBA00012755"/>
    </source>
</evidence>
<protein>
    <recommendedName>
        <fullName evidence="5 13">Alpha-galactosidase</fullName>
        <ecNumber evidence="5 13">3.2.1.22</ecNumber>
    </recommendedName>
    <alternativeName>
        <fullName evidence="13">Melibiase</fullName>
    </alternativeName>
</protein>
<dbReference type="EMBL" id="JAAAIP010000112">
    <property type="protein sequence ID" value="KAG0325486.1"/>
    <property type="molecule type" value="Genomic_DNA"/>
</dbReference>
<dbReference type="PANTHER" id="PTHR11452:SF91">
    <property type="entry name" value="ALPHA-GALACTOSIDASE A-RELATED"/>
    <property type="match status" value="1"/>
</dbReference>
<evidence type="ECO:0000256" key="3">
    <source>
        <dbReference type="ARBA" id="ARBA00004613"/>
    </source>
</evidence>
<dbReference type="InterPro" id="IPR000772">
    <property type="entry name" value="Ricin_B_lectin"/>
</dbReference>
<evidence type="ECO:0000256" key="13">
    <source>
        <dbReference type="RuleBase" id="RU361168"/>
    </source>
</evidence>
<dbReference type="AlphaFoldDB" id="A0A9P6RPM3"/>
<dbReference type="Gene3D" id="2.80.10.50">
    <property type="match status" value="1"/>
</dbReference>
<dbReference type="InterPro" id="IPR017853">
    <property type="entry name" value="GH"/>
</dbReference>
<dbReference type="CDD" id="cd14792">
    <property type="entry name" value="GH27"/>
    <property type="match status" value="1"/>
</dbReference>
<dbReference type="FunFam" id="3.20.20.70:FF:000177">
    <property type="entry name" value="Alpha-galactosidase"/>
    <property type="match status" value="1"/>
</dbReference>
<dbReference type="SUPFAM" id="SSF51445">
    <property type="entry name" value="(Trans)glycosidases"/>
    <property type="match status" value="1"/>
</dbReference>
<dbReference type="Pfam" id="PF17801">
    <property type="entry name" value="Melibiase_C"/>
    <property type="match status" value="1"/>
</dbReference>
<comment type="function">
    <text evidence="2">Hydrolyzes a variety of simple alpha-D-galactoside as well as more complex molecules such as oligosaccharides and polysaccharides.</text>
</comment>
<dbReference type="GO" id="GO:0004557">
    <property type="term" value="F:alpha-galactosidase activity"/>
    <property type="evidence" value="ECO:0007669"/>
    <property type="project" value="UniProtKB-EC"/>
</dbReference>
<keyword evidence="11" id="KW-0325">Glycoprotein</keyword>
<dbReference type="SUPFAM" id="SSF51011">
    <property type="entry name" value="Glycosyl hydrolase domain"/>
    <property type="match status" value="1"/>
</dbReference>
<dbReference type="InterPro" id="IPR041233">
    <property type="entry name" value="Melibiase_C"/>
</dbReference>
<dbReference type="Gene3D" id="2.60.40.1180">
    <property type="entry name" value="Golgi alpha-mannosidase II"/>
    <property type="match status" value="1"/>
</dbReference>
<evidence type="ECO:0000256" key="8">
    <source>
        <dbReference type="ARBA" id="ARBA00022734"/>
    </source>
</evidence>
<keyword evidence="12 13" id="KW-0326">Glycosidase</keyword>
<evidence type="ECO:0000256" key="10">
    <source>
        <dbReference type="ARBA" id="ARBA00023157"/>
    </source>
</evidence>
<dbReference type="SUPFAM" id="SSF50370">
    <property type="entry name" value="Ricin B-like lectins"/>
    <property type="match status" value="1"/>
</dbReference>
<comment type="similarity">
    <text evidence="4 13">Belongs to the glycosyl hydrolase 27 family.</text>
</comment>
<dbReference type="EC" id="3.2.1.22" evidence="5 13"/>
<evidence type="ECO:0000313" key="17">
    <source>
        <dbReference type="Proteomes" id="UP000738325"/>
    </source>
</evidence>
<feature type="signal peptide" evidence="14">
    <location>
        <begin position="1"/>
        <end position="20"/>
    </location>
</feature>
<gene>
    <name evidence="16" type="ORF">BGZ99_000616</name>
</gene>
<dbReference type="PROSITE" id="PS00512">
    <property type="entry name" value="ALPHA_GALACTOSIDASE"/>
    <property type="match status" value="1"/>
</dbReference>
<sequence>MKSPVSHILLLWQAIYQSYFTPPNNPPPPGLELPTFSLTPPGTPLLSPTPPMGFNNWARYECNLNQQLFTDTADWMLSHGFLSAGYNVITIDDCWMTMDRDPDTKQLVVNETLFPQGMAWMGQYLHQRGFKFGIYQDAGYKTCGGYPGSQGHFDIDVGQFAGWGVDYIKLDGCYVNKNESLPPSETLEPSFRQLYEGFGHAIRSQSRPMIYSESAPAYFAGLSAGTGDRVGKDWYKVHTWIGRYGQLWRHSTDIAVCKKNGESRWPSIMTNYRFNIRLARFQKPGNWNDPDFIITGDNDGLTLEEQKSQFGLWAIMASPLILSTDMALLSPEQVAYLTNYEIIEVNQDPLGIQARLAWRSPASDILVKPMQNVSMRAVAIFNKQNKAAVVSVPLARLGYTSAVDCDFLVRELFTRSEERIHITVPRVQGISIALQPHATALYKITELSNRPSCRATVPTGAIYLTSSFLCLDVSKSGTASGTPALAFPCTGNDNQAWQTTTAPPPFNESTVTPLTDPQAILWIKTLDNMCLDTELSNTTPTPGSKLVVNTCDVNRETQQWTYNNMQGTLFHASTGFCADAPGATATRSDPAIPLRLWECGIQADSQVWSMPA</sequence>
<evidence type="ECO:0000256" key="4">
    <source>
        <dbReference type="ARBA" id="ARBA00009743"/>
    </source>
</evidence>
<keyword evidence="10 13" id="KW-1015">Disulfide bond</keyword>
<dbReference type="Proteomes" id="UP000738325">
    <property type="component" value="Unassembled WGS sequence"/>
</dbReference>
<comment type="subcellular location">
    <subcellularLocation>
        <location evidence="3">Secreted</location>
    </subcellularLocation>
</comment>
<evidence type="ECO:0000256" key="12">
    <source>
        <dbReference type="ARBA" id="ARBA00023295"/>
    </source>
</evidence>
<dbReference type="PROSITE" id="PS50231">
    <property type="entry name" value="RICIN_B_LECTIN"/>
    <property type="match status" value="1"/>
</dbReference>
<evidence type="ECO:0000256" key="7">
    <source>
        <dbReference type="ARBA" id="ARBA00022729"/>
    </source>
</evidence>
<dbReference type="InterPro" id="IPR035992">
    <property type="entry name" value="Ricin_B-like_lectins"/>
</dbReference>
<comment type="catalytic activity">
    <reaction evidence="1 13">
        <text>Hydrolysis of terminal, non-reducing alpha-D-galactose residues in alpha-D-galactosides, including galactose oligosaccharides, galactomannans and galactolipids.</text>
        <dbReference type="EC" id="3.2.1.22"/>
    </reaction>
</comment>
<organism evidence="16 17">
    <name type="scientific">Dissophora globulifera</name>
    <dbReference type="NCBI Taxonomy" id="979702"/>
    <lineage>
        <taxon>Eukaryota</taxon>
        <taxon>Fungi</taxon>
        <taxon>Fungi incertae sedis</taxon>
        <taxon>Mucoromycota</taxon>
        <taxon>Mortierellomycotina</taxon>
        <taxon>Mortierellomycetes</taxon>
        <taxon>Mortierellales</taxon>
        <taxon>Mortierellaceae</taxon>
        <taxon>Dissophora</taxon>
    </lineage>
</organism>
<evidence type="ECO:0000256" key="6">
    <source>
        <dbReference type="ARBA" id="ARBA00022525"/>
    </source>
</evidence>
<proteinExistence type="inferred from homology"/>
<dbReference type="Pfam" id="PF16499">
    <property type="entry name" value="Melibiase_2"/>
    <property type="match status" value="1"/>
</dbReference>
<dbReference type="GO" id="GO:0030246">
    <property type="term" value="F:carbohydrate binding"/>
    <property type="evidence" value="ECO:0007669"/>
    <property type="project" value="UniProtKB-KW"/>
</dbReference>
<feature type="domain" description="Ricin B lectin" evidence="15">
    <location>
        <begin position="460"/>
        <end position="611"/>
    </location>
</feature>
<evidence type="ECO:0000256" key="1">
    <source>
        <dbReference type="ARBA" id="ARBA00001255"/>
    </source>
</evidence>
<keyword evidence="6" id="KW-0964">Secreted</keyword>
<dbReference type="OrthoDB" id="5795902at2759"/>
<evidence type="ECO:0000256" key="11">
    <source>
        <dbReference type="ARBA" id="ARBA00023180"/>
    </source>
</evidence>
<dbReference type="Gene3D" id="3.20.20.70">
    <property type="entry name" value="Aldolase class I"/>
    <property type="match status" value="1"/>
</dbReference>
<keyword evidence="7 14" id="KW-0732">Signal</keyword>
<keyword evidence="17" id="KW-1185">Reference proteome</keyword>
<dbReference type="InterPro" id="IPR002241">
    <property type="entry name" value="Glyco_hydro_27"/>
</dbReference>
<evidence type="ECO:0000256" key="2">
    <source>
        <dbReference type="ARBA" id="ARBA00003969"/>
    </source>
</evidence>
<keyword evidence="9 13" id="KW-0378">Hydrolase</keyword>
<evidence type="ECO:0000313" key="16">
    <source>
        <dbReference type="EMBL" id="KAG0325486.1"/>
    </source>
</evidence>
<comment type="caution">
    <text evidence="16">The sequence shown here is derived from an EMBL/GenBank/DDBJ whole genome shotgun (WGS) entry which is preliminary data.</text>
</comment>
<reference evidence="16" key="1">
    <citation type="journal article" date="2020" name="Fungal Divers.">
        <title>Resolving the Mortierellaceae phylogeny through synthesis of multi-gene phylogenetics and phylogenomics.</title>
        <authorList>
            <person name="Vandepol N."/>
            <person name="Liber J."/>
            <person name="Desiro A."/>
            <person name="Na H."/>
            <person name="Kennedy M."/>
            <person name="Barry K."/>
            <person name="Grigoriev I.V."/>
            <person name="Miller A.N."/>
            <person name="O'Donnell K."/>
            <person name="Stajich J.E."/>
            <person name="Bonito G."/>
        </authorList>
    </citation>
    <scope>NUCLEOTIDE SEQUENCE</scope>
    <source>
        <strain evidence="16">REB-010B</strain>
    </source>
</reference>
<dbReference type="SMART" id="SM00458">
    <property type="entry name" value="RICIN"/>
    <property type="match status" value="1"/>
</dbReference>
<feature type="chain" id="PRO_5040421115" description="Alpha-galactosidase" evidence="14">
    <location>
        <begin position="21"/>
        <end position="612"/>
    </location>
</feature>
<dbReference type="InterPro" id="IPR000111">
    <property type="entry name" value="Glyco_hydro_27/36_CS"/>
</dbReference>